<dbReference type="OrthoDB" id="1736143at2759"/>
<dbReference type="AlphaFoldDB" id="A0A371GPA1"/>
<sequence length="69" mass="7604">MPSSLHHRVKFVSEQQLISVMGENELMVSTPLPTGYIEEDEEALETSFQSLEVASTINAGIKAPNPFRA</sequence>
<evidence type="ECO:0000313" key="2">
    <source>
        <dbReference type="Proteomes" id="UP000257109"/>
    </source>
</evidence>
<reference evidence="1" key="1">
    <citation type="submission" date="2018-05" db="EMBL/GenBank/DDBJ databases">
        <title>Draft genome of Mucuna pruriens seed.</title>
        <authorList>
            <person name="Nnadi N.E."/>
            <person name="Vos R."/>
            <person name="Hasami M.H."/>
            <person name="Devisetty U.K."/>
            <person name="Aguiy J.C."/>
        </authorList>
    </citation>
    <scope>NUCLEOTIDE SEQUENCE [LARGE SCALE GENOMIC DNA]</scope>
    <source>
        <strain evidence="1">JCA_2017</strain>
    </source>
</reference>
<accession>A0A371GPA1</accession>
<keyword evidence="2" id="KW-1185">Reference proteome</keyword>
<dbReference type="Proteomes" id="UP000257109">
    <property type="component" value="Unassembled WGS sequence"/>
</dbReference>
<evidence type="ECO:0000313" key="1">
    <source>
        <dbReference type="EMBL" id="RDX92397.1"/>
    </source>
</evidence>
<proteinExistence type="predicted"/>
<comment type="caution">
    <text evidence="1">The sequence shown here is derived from an EMBL/GenBank/DDBJ whole genome shotgun (WGS) entry which is preliminary data.</text>
</comment>
<feature type="non-terminal residue" evidence="1">
    <location>
        <position position="1"/>
    </location>
</feature>
<protein>
    <submittedName>
        <fullName evidence="1">Uncharacterized protein</fullName>
    </submittedName>
</protein>
<organism evidence="1 2">
    <name type="scientific">Mucuna pruriens</name>
    <name type="common">Velvet bean</name>
    <name type="synonym">Dolichos pruriens</name>
    <dbReference type="NCBI Taxonomy" id="157652"/>
    <lineage>
        <taxon>Eukaryota</taxon>
        <taxon>Viridiplantae</taxon>
        <taxon>Streptophyta</taxon>
        <taxon>Embryophyta</taxon>
        <taxon>Tracheophyta</taxon>
        <taxon>Spermatophyta</taxon>
        <taxon>Magnoliopsida</taxon>
        <taxon>eudicotyledons</taxon>
        <taxon>Gunneridae</taxon>
        <taxon>Pentapetalae</taxon>
        <taxon>rosids</taxon>
        <taxon>fabids</taxon>
        <taxon>Fabales</taxon>
        <taxon>Fabaceae</taxon>
        <taxon>Papilionoideae</taxon>
        <taxon>50 kb inversion clade</taxon>
        <taxon>NPAAA clade</taxon>
        <taxon>indigoferoid/millettioid clade</taxon>
        <taxon>Phaseoleae</taxon>
        <taxon>Mucuna</taxon>
    </lineage>
</organism>
<gene>
    <name evidence="1" type="ORF">CR513_25484</name>
</gene>
<name>A0A371GPA1_MUCPR</name>
<dbReference type="EMBL" id="QJKJ01004875">
    <property type="protein sequence ID" value="RDX92397.1"/>
    <property type="molecule type" value="Genomic_DNA"/>
</dbReference>